<keyword evidence="3" id="KW-1185">Reference proteome</keyword>
<gene>
    <name evidence="2" type="ORF">OGAPHI_007352</name>
</gene>
<organism evidence="2 3">
    <name type="scientific">Ogataea philodendri</name>
    <dbReference type="NCBI Taxonomy" id="1378263"/>
    <lineage>
        <taxon>Eukaryota</taxon>
        <taxon>Fungi</taxon>
        <taxon>Dikarya</taxon>
        <taxon>Ascomycota</taxon>
        <taxon>Saccharomycotina</taxon>
        <taxon>Pichiomycetes</taxon>
        <taxon>Pichiales</taxon>
        <taxon>Pichiaceae</taxon>
        <taxon>Ogataea</taxon>
    </lineage>
</organism>
<feature type="region of interest" description="Disordered" evidence="1">
    <location>
        <begin position="1"/>
        <end position="29"/>
    </location>
</feature>
<proteinExistence type="predicted"/>
<dbReference type="EMBL" id="JAEUBE010000511">
    <property type="protein sequence ID" value="KAH3660147.1"/>
    <property type="molecule type" value="Genomic_DNA"/>
</dbReference>
<reference evidence="2" key="2">
    <citation type="submission" date="2021-01" db="EMBL/GenBank/DDBJ databases">
        <authorList>
            <person name="Schikora-Tamarit M.A."/>
        </authorList>
    </citation>
    <scope>NUCLEOTIDE SEQUENCE</scope>
    <source>
        <strain evidence="2">CBS6075</strain>
    </source>
</reference>
<dbReference type="RefSeq" id="XP_046057858.1">
    <property type="nucleotide sequence ID" value="XM_046208739.1"/>
</dbReference>
<comment type="caution">
    <text evidence="2">The sequence shown here is derived from an EMBL/GenBank/DDBJ whole genome shotgun (WGS) entry which is preliminary data.</text>
</comment>
<evidence type="ECO:0000256" key="1">
    <source>
        <dbReference type="SAM" id="MobiDB-lite"/>
    </source>
</evidence>
<evidence type="ECO:0000313" key="3">
    <source>
        <dbReference type="Proteomes" id="UP000769157"/>
    </source>
</evidence>
<dbReference type="Proteomes" id="UP000769157">
    <property type="component" value="Unassembled WGS sequence"/>
</dbReference>
<reference evidence="2" key="1">
    <citation type="journal article" date="2021" name="Open Biol.">
        <title>Shared evolutionary footprints suggest mitochondrial oxidative damage underlies multiple complex I losses in fungi.</title>
        <authorList>
            <person name="Schikora-Tamarit M.A."/>
            <person name="Marcet-Houben M."/>
            <person name="Nosek J."/>
            <person name="Gabaldon T."/>
        </authorList>
    </citation>
    <scope>NUCLEOTIDE SEQUENCE</scope>
    <source>
        <strain evidence="2">CBS6075</strain>
    </source>
</reference>
<dbReference type="AlphaFoldDB" id="A0A9P8NVS2"/>
<protein>
    <submittedName>
        <fullName evidence="2">Uncharacterized protein</fullName>
    </submittedName>
</protein>
<evidence type="ECO:0000313" key="2">
    <source>
        <dbReference type="EMBL" id="KAH3660147.1"/>
    </source>
</evidence>
<accession>A0A9P8NVS2</accession>
<dbReference type="GeneID" id="70239316"/>
<name>A0A9P8NVS2_9ASCO</name>
<sequence>MAHFSRSKSNVSVTDSVLADSVPGSSTSWWSRENPLTCNRFPTSSSTKLGKNSGVVAAVCIVAIEDVDCVLVVANPAVNSFIIPED</sequence>